<dbReference type="PANTHER" id="PTHR11142:SF4">
    <property type="entry name" value="PSEUDOURIDYLATE SYNTHASE 1 HOMOLOG"/>
    <property type="match status" value="1"/>
</dbReference>
<reference evidence="6 7" key="1">
    <citation type="submission" date="2014-04" db="EMBL/GenBank/DDBJ databases">
        <authorList>
            <person name="Sibley D."/>
            <person name="Venepally P."/>
            <person name="Karamycheva S."/>
            <person name="Hadjithomas M."/>
            <person name="Khan A."/>
            <person name="Brunk B."/>
            <person name="Roos D."/>
            <person name="Caler E."/>
            <person name="Lorenzi H."/>
        </authorList>
    </citation>
    <scope>NUCLEOTIDE SEQUENCE [LARGE SCALE GENOMIC DNA]</scope>
    <source>
        <strain evidence="6 7">MAS</strain>
    </source>
</reference>
<evidence type="ECO:0000313" key="6">
    <source>
        <dbReference type="EMBL" id="KFH18168.1"/>
    </source>
</evidence>
<proteinExistence type="inferred from homology"/>
<evidence type="ECO:0000256" key="1">
    <source>
        <dbReference type="ARBA" id="ARBA00009375"/>
    </source>
</evidence>
<evidence type="ECO:0000256" key="2">
    <source>
        <dbReference type="ARBA" id="ARBA00022694"/>
    </source>
</evidence>
<dbReference type="EC" id="5.4.99.12" evidence="6"/>
<dbReference type="GO" id="GO:0005634">
    <property type="term" value="C:nucleus"/>
    <property type="evidence" value="ECO:0007669"/>
    <property type="project" value="TreeGrafter"/>
</dbReference>
<dbReference type="VEuPathDB" id="ToxoDB:TGMAS_224200"/>
<dbReference type="OrthoDB" id="10256309at2759"/>
<feature type="compositionally biased region" description="Basic and acidic residues" evidence="4">
    <location>
        <begin position="425"/>
        <end position="437"/>
    </location>
</feature>
<feature type="compositionally biased region" description="Polar residues" evidence="4">
    <location>
        <begin position="412"/>
        <end position="424"/>
    </location>
</feature>
<dbReference type="Gene3D" id="3.30.70.660">
    <property type="entry name" value="Pseudouridine synthase I, catalytic domain, C-terminal subdomain"/>
    <property type="match status" value="1"/>
</dbReference>
<feature type="compositionally biased region" description="Basic residues" evidence="4">
    <location>
        <begin position="93"/>
        <end position="107"/>
    </location>
</feature>
<dbReference type="PANTHER" id="PTHR11142">
    <property type="entry name" value="PSEUDOURIDYLATE SYNTHASE"/>
    <property type="match status" value="1"/>
</dbReference>
<organism evidence="6 7">
    <name type="scientific">Toxoplasma gondii MAS</name>
    <dbReference type="NCBI Taxonomy" id="943118"/>
    <lineage>
        <taxon>Eukaryota</taxon>
        <taxon>Sar</taxon>
        <taxon>Alveolata</taxon>
        <taxon>Apicomplexa</taxon>
        <taxon>Conoidasida</taxon>
        <taxon>Coccidia</taxon>
        <taxon>Eucoccidiorida</taxon>
        <taxon>Eimeriorina</taxon>
        <taxon>Sarcocystidae</taxon>
        <taxon>Toxoplasma</taxon>
    </lineage>
</organism>
<evidence type="ECO:0000256" key="4">
    <source>
        <dbReference type="SAM" id="MobiDB-lite"/>
    </source>
</evidence>
<evidence type="ECO:0000256" key="3">
    <source>
        <dbReference type="ARBA" id="ARBA00023235"/>
    </source>
</evidence>
<dbReference type="SUPFAM" id="SSF55120">
    <property type="entry name" value="Pseudouridine synthase"/>
    <property type="match status" value="1"/>
</dbReference>
<comment type="similarity">
    <text evidence="1">Belongs to the tRNA pseudouridine synthase TruA family.</text>
</comment>
<protein>
    <submittedName>
        <fullName evidence="6">tRNA pseudouridine synthase</fullName>
        <ecNumber evidence="6">5.4.99.12</ecNumber>
    </submittedName>
</protein>
<dbReference type="InterPro" id="IPR020094">
    <property type="entry name" value="TruA/RsuA/RluB/E/F_N"/>
</dbReference>
<dbReference type="GO" id="GO:0160147">
    <property type="term" value="F:tRNA pseudouridine(38-40) synthase activity"/>
    <property type="evidence" value="ECO:0007669"/>
    <property type="project" value="UniProtKB-EC"/>
</dbReference>
<accession>A0A086QZY6</accession>
<dbReference type="InterPro" id="IPR020103">
    <property type="entry name" value="PsdUridine_synth_cat_dom_sf"/>
</dbReference>
<dbReference type="AlphaFoldDB" id="A0A086QZY6"/>
<feature type="compositionally biased region" description="Basic and acidic residues" evidence="4">
    <location>
        <begin position="394"/>
        <end position="411"/>
    </location>
</feature>
<dbReference type="Pfam" id="PF01416">
    <property type="entry name" value="PseudoU_synth_1"/>
    <property type="match status" value="1"/>
</dbReference>
<comment type="caution">
    <text evidence="6">The sequence shown here is derived from an EMBL/GenBank/DDBJ whole genome shotgun (WGS) entry which is preliminary data.</text>
</comment>
<dbReference type="GO" id="GO:0003723">
    <property type="term" value="F:RNA binding"/>
    <property type="evidence" value="ECO:0007669"/>
    <property type="project" value="InterPro"/>
</dbReference>
<dbReference type="Gene3D" id="3.30.70.580">
    <property type="entry name" value="Pseudouridine synthase I, catalytic domain, N-terminal subdomain"/>
    <property type="match status" value="1"/>
</dbReference>
<evidence type="ECO:0000259" key="5">
    <source>
        <dbReference type="Pfam" id="PF01416"/>
    </source>
</evidence>
<dbReference type="InterPro" id="IPR001406">
    <property type="entry name" value="PsdUridine_synth_TruA"/>
</dbReference>
<feature type="compositionally biased region" description="Acidic residues" evidence="4">
    <location>
        <begin position="361"/>
        <end position="393"/>
    </location>
</feature>
<dbReference type="EMBL" id="AEXC02000069">
    <property type="protein sequence ID" value="KFH18168.1"/>
    <property type="molecule type" value="Genomic_DNA"/>
</dbReference>
<dbReference type="InterPro" id="IPR020095">
    <property type="entry name" value="PsdUridine_synth_TruA_C"/>
</dbReference>
<feature type="compositionally biased region" description="Basic and acidic residues" evidence="4">
    <location>
        <begin position="50"/>
        <end position="63"/>
    </location>
</feature>
<feature type="region of interest" description="Disordered" evidence="4">
    <location>
        <begin position="606"/>
        <end position="649"/>
    </location>
</feature>
<keyword evidence="3 6" id="KW-0413">Isomerase</keyword>
<feature type="compositionally biased region" description="Low complexity" evidence="4">
    <location>
        <begin position="244"/>
        <end position="261"/>
    </location>
</feature>
<name>A0A086QZY6_TOXGO</name>
<keyword evidence="2" id="KW-0819">tRNA processing</keyword>
<evidence type="ECO:0000313" key="7">
    <source>
        <dbReference type="Proteomes" id="UP000028821"/>
    </source>
</evidence>
<dbReference type="Proteomes" id="UP000028821">
    <property type="component" value="Unassembled WGS sequence"/>
</dbReference>
<feature type="region of interest" description="Disordered" evidence="4">
    <location>
        <begin position="215"/>
        <end position="261"/>
    </location>
</feature>
<gene>
    <name evidence="6" type="ORF">TGMAS_224200</name>
</gene>
<feature type="region of interest" description="Disordered" evidence="4">
    <location>
        <begin position="131"/>
        <end position="171"/>
    </location>
</feature>
<feature type="region of interest" description="Disordered" evidence="4">
    <location>
        <begin position="1"/>
        <end position="118"/>
    </location>
</feature>
<feature type="compositionally biased region" description="Low complexity" evidence="4">
    <location>
        <begin position="65"/>
        <end position="87"/>
    </location>
</feature>
<dbReference type="GO" id="GO:1990481">
    <property type="term" value="P:mRNA pseudouridine synthesis"/>
    <property type="evidence" value="ECO:0007669"/>
    <property type="project" value="TreeGrafter"/>
</dbReference>
<feature type="domain" description="Pseudouridine synthase I TruA alpha/beta" evidence="5">
    <location>
        <begin position="718"/>
        <end position="828"/>
    </location>
</feature>
<feature type="region of interest" description="Disordered" evidence="4">
    <location>
        <begin position="338"/>
        <end position="437"/>
    </location>
</feature>
<dbReference type="GO" id="GO:0031119">
    <property type="term" value="P:tRNA pseudouridine synthesis"/>
    <property type="evidence" value="ECO:0007669"/>
    <property type="project" value="TreeGrafter"/>
</dbReference>
<feature type="region of interest" description="Disordered" evidence="4">
    <location>
        <begin position="555"/>
        <end position="577"/>
    </location>
</feature>
<sequence>MSDSNPLFADDSSRSSPDAVLSGGRPPYAAPQSPPRQGERDASPSFLKTEASKKQAEEADSSRHAPLPKLSPSSSPSASQLSPSTSACVKGRGEKKKPQFKRLRNSQRVKFLKERRKERLEKHSEILALRQQLNAQRENGAGGARLANEEADGETPESNAAPPSGRSATPRVPKKKYALLFGYNGENFHGLQKQMQPLDRLLAVHQELAAASLANGSSPLDEVRDEVKPTPAQEASFLKNGDGSLPASCDPSAASASRPSSCLPSSASLGLSLESLEAPPRTVEGVLEEALLASGGIAPCCLGCLQKLQWSRAARTDRGVHAACNVVSLKLSLGPVSFRADESGSEDGAAPGEDAGRRGEEEGEEEREEANEDANEEADGEEDGEEEREEADEKADKEAGGECGENRKKTSGEASVSAAPSNATDLEKSGSRDKMREKSERLLWQREREVAFLARLNAALPPDIRCFAVRRVTKNFDARVSCSRRRYAFLLPSWLLQPIAVRRDVRKLLSAYQLRCSLAPSAASPASALECVSDGGSGCDRKRERADEGFLAVGTRRKTGTAAEQTQNRGGETLEANPLLPAPVAALQPLSKEAKRQLKAALELSRAEDGSAKASPEMADSNPDAQKLSGVRTPGGGRETETGSVSSELQRAAETVKGEGRFQLGERLLGGPPPVISALALQENGEYVHRSAFENDDQTVPTPLSTAELVEKLRAVFKVFEGTHAFQNFTKRGKHKDSSPAAFKRHIHRTAVSQAHLDGVSDDVVVIELEGQSFLFNQIRKMVGIAVEVCRGTATVTSLTDALRPNRQNVFIHTAPAEGLLLLSPVYDTYNRTRAAPPELPAVEVESIQEEILSFQRSAIFPRIAHSFSTTVWNDWIENINWHPFFLENISFGDARDLMASAPASKTS</sequence>
<dbReference type="InterPro" id="IPR020097">
    <property type="entry name" value="PsdUridine_synth_TruA_a/b_dom"/>
</dbReference>